<accession>A0ABT8SPG5</accession>
<dbReference type="RefSeq" id="WP_302110807.1">
    <property type="nucleotide sequence ID" value="NZ_JAUKTR010000006.1"/>
</dbReference>
<dbReference type="Proteomes" id="UP001169063">
    <property type="component" value="Unassembled WGS sequence"/>
</dbReference>
<dbReference type="EMBL" id="JAUKTR010000006">
    <property type="protein sequence ID" value="MDO1560376.1"/>
    <property type="molecule type" value="Genomic_DNA"/>
</dbReference>
<evidence type="ECO:0008006" key="3">
    <source>
        <dbReference type="Google" id="ProtNLM"/>
    </source>
</evidence>
<sequence length="100" mass="11160">MTPAVERVLPNWPALLDCETAAAYCSMSDETFKAFAAARGVRPVETGHRLLRWRRVDLDRMIDSLPARVKGPANDGGQVDLRDPAEEALRMVQRRAGRRG</sequence>
<organism evidence="1 2">
    <name type="scientific">Peiella sedimenti</name>
    <dbReference type="NCBI Taxonomy" id="3061083"/>
    <lineage>
        <taxon>Bacteria</taxon>
        <taxon>Pseudomonadati</taxon>
        <taxon>Pseudomonadota</taxon>
        <taxon>Alphaproteobacteria</taxon>
        <taxon>Caulobacterales</taxon>
        <taxon>Caulobacteraceae</taxon>
        <taxon>Peiella</taxon>
    </lineage>
</organism>
<protein>
    <recommendedName>
        <fullName evidence="3">Helix-turn-helix domain-containing protein</fullName>
    </recommendedName>
</protein>
<gene>
    <name evidence="1" type="ORF">Q0812_13155</name>
</gene>
<keyword evidence="2" id="KW-1185">Reference proteome</keyword>
<evidence type="ECO:0000313" key="2">
    <source>
        <dbReference type="Proteomes" id="UP001169063"/>
    </source>
</evidence>
<evidence type="ECO:0000313" key="1">
    <source>
        <dbReference type="EMBL" id="MDO1560376.1"/>
    </source>
</evidence>
<comment type="caution">
    <text evidence="1">The sequence shown here is derived from an EMBL/GenBank/DDBJ whole genome shotgun (WGS) entry which is preliminary data.</text>
</comment>
<reference evidence="1" key="1">
    <citation type="submission" date="2023-07" db="EMBL/GenBank/DDBJ databases">
        <title>Brevundimonas soil sp. nov., isolated from the soil of chemical plant.</title>
        <authorList>
            <person name="Wu N."/>
        </authorList>
    </citation>
    <scope>NUCLEOTIDE SEQUENCE</scope>
    <source>
        <strain evidence="1">XZ-24</strain>
    </source>
</reference>
<proteinExistence type="predicted"/>
<name>A0ABT8SPG5_9CAUL</name>